<evidence type="ECO:0000259" key="3">
    <source>
        <dbReference type="Pfam" id="PF24841"/>
    </source>
</evidence>
<evidence type="ECO:0000313" key="5">
    <source>
        <dbReference type="Proteomes" id="UP000198372"/>
    </source>
</evidence>
<dbReference type="InterPro" id="IPR056136">
    <property type="entry name" value="DUF7719"/>
</dbReference>
<accession>A0A238FFR4</accession>
<feature type="compositionally biased region" description="Low complexity" evidence="1">
    <location>
        <begin position="39"/>
        <end position="51"/>
    </location>
</feature>
<protein>
    <submittedName>
        <fullName evidence="4">BQ2448_4771 protein</fullName>
    </submittedName>
</protein>
<feature type="transmembrane region" description="Helical" evidence="2">
    <location>
        <begin position="279"/>
        <end position="297"/>
    </location>
</feature>
<evidence type="ECO:0000256" key="2">
    <source>
        <dbReference type="SAM" id="Phobius"/>
    </source>
</evidence>
<evidence type="ECO:0000256" key="1">
    <source>
        <dbReference type="SAM" id="MobiDB-lite"/>
    </source>
</evidence>
<feature type="region of interest" description="Disordered" evidence="1">
    <location>
        <begin position="1"/>
        <end position="78"/>
    </location>
</feature>
<dbReference type="AlphaFoldDB" id="A0A238FFR4"/>
<reference evidence="5" key="1">
    <citation type="submission" date="2016-09" db="EMBL/GenBank/DDBJ databases">
        <authorList>
            <person name="Jeantristanb JTB J.-T."/>
            <person name="Ricardo R."/>
        </authorList>
    </citation>
    <scope>NUCLEOTIDE SEQUENCE [LARGE SCALE GENOMIC DNA]</scope>
</reference>
<keyword evidence="2" id="KW-0472">Membrane</keyword>
<name>A0A238FFR4_9BASI</name>
<dbReference type="Proteomes" id="UP000198372">
    <property type="component" value="Unassembled WGS sequence"/>
</dbReference>
<keyword evidence="2" id="KW-1133">Transmembrane helix</keyword>
<proteinExistence type="predicted"/>
<organism evidence="4 5">
    <name type="scientific">Microbotryum intermedium</name>
    <dbReference type="NCBI Taxonomy" id="269621"/>
    <lineage>
        <taxon>Eukaryota</taxon>
        <taxon>Fungi</taxon>
        <taxon>Dikarya</taxon>
        <taxon>Basidiomycota</taxon>
        <taxon>Pucciniomycotina</taxon>
        <taxon>Microbotryomycetes</taxon>
        <taxon>Microbotryales</taxon>
        <taxon>Microbotryaceae</taxon>
        <taxon>Microbotryum</taxon>
    </lineage>
</organism>
<feature type="region of interest" description="Disordered" evidence="1">
    <location>
        <begin position="94"/>
        <end position="121"/>
    </location>
</feature>
<feature type="domain" description="DUF7719" evidence="3">
    <location>
        <begin position="233"/>
        <end position="297"/>
    </location>
</feature>
<dbReference type="PANTHER" id="PTHR37846:SF1">
    <property type="entry name" value="DEACETYLASE-LIKE PROTEIN"/>
    <property type="match status" value="1"/>
</dbReference>
<dbReference type="EMBL" id="FMSP01000008">
    <property type="protein sequence ID" value="SCV72077.1"/>
    <property type="molecule type" value="Genomic_DNA"/>
</dbReference>
<dbReference type="Pfam" id="PF24841">
    <property type="entry name" value="DUF7719"/>
    <property type="match status" value="1"/>
</dbReference>
<evidence type="ECO:0000313" key="4">
    <source>
        <dbReference type="EMBL" id="SCV72077.1"/>
    </source>
</evidence>
<sequence>MATARSRKTWTPSPSPSPTHSSASESDSARSPPPAQTRSTTNSTTTSSSTSVPPSELKQTKPTRPSQVKPPPGLEPLIKLSPEDLAGIVQWDENDEDDNQLEDDDDDDDSEADTEGHPPGEIKIRHFQSGHDEDQEEVLDPPALWEHLVDALLWTIPFAFLFVGMQVFLSPSAMLGRDALKGAIFTNSNCNPSQTPTAIYILNIISPTTLTNPSTQPASSATTLPILPPRIQQPLLLLLCATTGTHLVHLTSTQSYLKVMASAPAFGTLWVWSVVKMDLGWAVAGLMLVGVGVAARGEMARVKWWWN</sequence>
<feature type="compositionally biased region" description="Low complexity" evidence="1">
    <location>
        <begin position="18"/>
        <end position="30"/>
    </location>
</feature>
<keyword evidence="5" id="KW-1185">Reference proteome</keyword>
<dbReference type="OrthoDB" id="5597489at2759"/>
<gene>
    <name evidence="4" type="ORF">BQ2448_4771</name>
</gene>
<dbReference type="PANTHER" id="PTHR37846">
    <property type="entry name" value="YALI0B21296P"/>
    <property type="match status" value="1"/>
</dbReference>
<keyword evidence="2" id="KW-0812">Transmembrane</keyword>
<feature type="transmembrane region" description="Helical" evidence="2">
    <location>
        <begin position="151"/>
        <end position="169"/>
    </location>
</feature>
<dbReference type="STRING" id="269621.A0A238FFR4"/>
<feature type="compositionally biased region" description="Acidic residues" evidence="1">
    <location>
        <begin position="94"/>
        <end position="113"/>
    </location>
</feature>